<name>A0A6H1ZQF3_9ZZZZ</name>
<reference evidence="1" key="1">
    <citation type="submission" date="2020-03" db="EMBL/GenBank/DDBJ databases">
        <title>The deep terrestrial virosphere.</title>
        <authorList>
            <person name="Holmfeldt K."/>
            <person name="Nilsson E."/>
            <person name="Simone D."/>
            <person name="Lopez-Fernandez M."/>
            <person name="Wu X."/>
            <person name="de Brujin I."/>
            <person name="Lundin D."/>
            <person name="Andersson A."/>
            <person name="Bertilsson S."/>
            <person name="Dopson M."/>
        </authorList>
    </citation>
    <scope>NUCLEOTIDE SEQUENCE</scope>
    <source>
        <strain evidence="1">TM448A01396</strain>
    </source>
</reference>
<gene>
    <name evidence="1" type="ORF">TM448A01396_0017</name>
</gene>
<proteinExistence type="predicted"/>
<accession>A0A6H1ZQF3</accession>
<organism evidence="1">
    <name type="scientific">viral metagenome</name>
    <dbReference type="NCBI Taxonomy" id="1070528"/>
    <lineage>
        <taxon>unclassified sequences</taxon>
        <taxon>metagenomes</taxon>
        <taxon>organismal metagenomes</taxon>
    </lineage>
</organism>
<dbReference type="EMBL" id="MT144141">
    <property type="protein sequence ID" value="QJA49537.1"/>
    <property type="molecule type" value="Genomic_DNA"/>
</dbReference>
<dbReference type="AlphaFoldDB" id="A0A6H1ZQF3"/>
<protein>
    <recommendedName>
        <fullName evidence="2">Head decoration protein</fullName>
    </recommendedName>
</protein>
<evidence type="ECO:0008006" key="2">
    <source>
        <dbReference type="Google" id="ProtNLM"/>
    </source>
</evidence>
<evidence type="ECO:0000313" key="1">
    <source>
        <dbReference type="EMBL" id="QJA49537.1"/>
    </source>
</evidence>
<sequence>MALECILVYETEMPVPFTVGNTSAIPKGSILMLSDPMTVAITTGDTDVVAGIAAEEKIASDGKTKIAVYRRGIFKGFAGAGGVVAGNALITDTGTGAANELAAADINSENIVGRALETALDTESFLFELMPFTVNLA</sequence>